<reference evidence="1" key="1">
    <citation type="journal article" date="2015" name="Nature">
        <title>Complex archaea that bridge the gap between prokaryotes and eukaryotes.</title>
        <authorList>
            <person name="Spang A."/>
            <person name="Saw J.H."/>
            <person name="Jorgensen S.L."/>
            <person name="Zaremba-Niedzwiedzka K."/>
            <person name="Martijn J."/>
            <person name="Lind A.E."/>
            <person name="van Eijk R."/>
            <person name="Schleper C."/>
            <person name="Guy L."/>
            <person name="Ettema T.J."/>
        </authorList>
    </citation>
    <scope>NUCLEOTIDE SEQUENCE</scope>
</reference>
<proteinExistence type="predicted"/>
<gene>
    <name evidence="1" type="ORF">LCGC14_2649320</name>
</gene>
<protein>
    <submittedName>
        <fullName evidence="1">Uncharacterized protein</fullName>
    </submittedName>
</protein>
<evidence type="ECO:0000313" key="1">
    <source>
        <dbReference type="EMBL" id="KKK97778.1"/>
    </source>
</evidence>
<organism evidence="1">
    <name type="scientific">marine sediment metagenome</name>
    <dbReference type="NCBI Taxonomy" id="412755"/>
    <lineage>
        <taxon>unclassified sequences</taxon>
        <taxon>metagenomes</taxon>
        <taxon>ecological metagenomes</taxon>
    </lineage>
</organism>
<accession>A0A0F8ZV45</accession>
<dbReference type="AlphaFoldDB" id="A0A0F8ZV45"/>
<comment type="caution">
    <text evidence="1">The sequence shown here is derived from an EMBL/GenBank/DDBJ whole genome shotgun (WGS) entry which is preliminary data.</text>
</comment>
<dbReference type="EMBL" id="LAZR01045898">
    <property type="protein sequence ID" value="KKK97778.1"/>
    <property type="molecule type" value="Genomic_DNA"/>
</dbReference>
<sequence length="184" mass="19783">VEICLSKMRQGKWIDLGCNQAHGRTGTLLACLIAGNVQASDDSSEVPSWEPVDVEKLREQVLEWADGQEVEKEVLAQVEKLWPDEADDPSGGELLDRLAATIGLIEGTGLAVSTRRNGPSWRRGVVVLDSLVPPALRQAWTITNVGADDRAIDYAAALEADVAATLATLIQDVEDFGVFSTTVS</sequence>
<feature type="non-terminal residue" evidence="1">
    <location>
        <position position="1"/>
    </location>
</feature>
<name>A0A0F8ZV45_9ZZZZ</name>